<proteinExistence type="predicted"/>
<dbReference type="InterPro" id="IPR008928">
    <property type="entry name" value="6-hairpin_glycosidase_sf"/>
</dbReference>
<feature type="region of interest" description="Disordered" evidence="1">
    <location>
        <begin position="257"/>
        <end position="279"/>
    </location>
</feature>
<dbReference type="Gene3D" id="1.50.10.10">
    <property type="match status" value="1"/>
</dbReference>
<dbReference type="InterPro" id="IPR012341">
    <property type="entry name" value="6hp_glycosidase-like_sf"/>
</dbReference>
<dbReference type="GO" id="GO:0005975">
    <property type="term" value="P:carbohydrate metabolic process"/>
    <property type="evidence" value="ECO:0007669"/>
    <property type="project" value="InterPro"/>
</dbReference>
<protein>
    <submittedName>
        <fullName evidence="4">Amylo-alpha-1,6-glucosidase</fullName>
    </submittedName>
</protein>
<reference evidence="4 5" key="1">
    <citation type="submission" date="2019-06" db="EMBL/GenBank/DDBJ databases">
        <authorList>
            <person name="Li F."/>
        </authorList>
    </citation>
    <scope>NUCLEOTIDE SEQUENCE [LARGE SCALE GENOMIC DNA]</scope>
    <source>
        <strain evidence="4 5">10F1D-1</strain>
    </source>
</reference>
<evidence type="ECO:0000256" key="1">
    <source>
        <dbReference type="SAM" id="MobiDB-lite"/>
    </source>
</evidence>
<evidence type="ECO:0000259" key="2">
    <source>
        <dbReference type="Pfam" id="PF14742"/>
    </source>
</evidence>
<dbReference type="Proteomes" id="UP000316252">
    <property type="component" value="Unassembled WGS sequence"/>
</dbReference>
<feature type="domain" description="Putative glycogen debranching enzyme N-terminal" evidence="2">
    <location>
        <begin position="73"/>
        <end position="244"/>
    </location>
</feature>
<keyword evidence="5" id="KW-1185">Reference proteome</keyword>
<organism evidence="4 5">
    <name type="scientific">Schumannella soli</name>
    <dbReference type="NCBI Taxonomy" id="2590779"/>
    <lineage>
        <taxon>Bacteria</taxon>
        <taxon>Bacillati</taxon>
        <taxon>Actinomycetota</taxon>
        <taxon>Actinomycetes</taxon>
        <taxon>Micrococcales</taxon>
        <taxon>Microbacteriaceae</taxon>
        <taxon>Schumannella</taxon>
    </lineage>
</organism>
<dbReference type="Pfam" id="PF14742">
    <property type="entry name" value="GDE_N_bis"/>
    <property type="match status" value="1"/>
</dbReference>
<dbReference type="AlphaFoldDB" id="A0A506YAJ7"/>
<gene>
    <name evidence="4" type="ORF">FJ657_02715</name>
</gene>
<dbReference type="SUPFAM" id="SSF48208">
    <property type="entry name" value="Six-hairpin glycosidases"/>
    <property type="match status" value="1"/>
</dbReference>
<feature type="domain" description="Mannosylglycerate hydrolase MGH1-like glycoside hydrolase" evidence="3">
    <location>
        <begin position="409"/>
        <end position="667"/>
    </location>
</feature>
<name>A0A506YAJ7_9MICO</name>
<dbReference type="EMBL" id="VHQG01000001">
    <property type="protein sequence ID" value="TPW78168.1"/>
    <property type="molecule type" value="Genomic_DNA"/>
</dbReference>
<dbReference type="InterPro" id="IPR054491">
    <property type="entry name" value="MGH1-like_GH"/>
</dbReference>
<sequence>MQHPIPRQPFLHDAAIALRAPAQAWSRPDGTIGSPEPVQDRAAILASPHDIPRRTGDRAATTAEPPTAPVVIDGLYLGDTRVLDGWRLRIAGAPGEHIATAQHAATELRVVRLHRELDGPGADPDVRSELTRTVRADGVDETLVIRSRRDRELRVPVELRLHADLSPMSAVKEGRRGDAPARVELADGTRADAGAGVASWGRDGLTARLRAADADVRLDADDPAAILLGWEVVVPPRGEVALSWSLDLHDERAVVDASPHPTPWSAPGGDGSDADSTAPISDDRVHRWLDRALADLDALRLVRRGSDAEFLAAGAPWFLTMFGRDALWAARLLLPLDGGVAIAASTVRALAELQGRERVAETAEQPGKIMHELRSATLSLPTENLELPPLYYGTVDATPLWICLLHDAWRAGLPEAEVRALLPQLRAALAWMRDFGDSDGDGLLEYVDQSGRGLANQGWKDSGDSVQWRDGRLAEGPIALVEVQGYAYEAATHGADLLEALGAAPGAGRTGLDAGADATDAGATDAAAALADEVASWRAWAERLRAASRAFWVGAAAGAASAPYPAIALDAHKRPVDSLTSNIGHLLGTGLLDTAQVDHVARAVTSPALDSGYGLRTMSSDDAGFWPLSYHGGSVWAHDTAVVIRGLLLEGRRAEARQLAEGLLAAAAGFGYRMPELHGGDPAADIPSPVPYPAACRPQSWSAAAAVTVWSALRA</sequence>
<evidence type="ECO:0000313" key="4">
    <source>
        <dbReference type="EMBL" id="TPW78168.1"/>
    </source>
</evidence>
<evidence type="ECO:0000259" key="3">
    <source>
        <dbReference type="Pfam" id="PF22422"/>
    </source>
</evidence>
<evidence type="ECO:0000313" key="5">
    <source>
        <dbReference type="Proteomes" id="UP000316252"/>
    </source>
</evidence>
<dbReference type="InterPro" id="IPR032856">
    <property type="entry name" value="GDE_N_bis"/>
</dbReference>
<accession>A0A506YAJ7</accession>
<dbReference type="Pfam" id="PF22422">
    <property type="entry name" value="MGH1-like_GH"/>
    <property type="match status" value="1"/>
</dbReference>
<dbReference type="OrthoDB" id="9759959at2"/>
<comment type="caution">
    <text evidence="4">The sequence shown here is derived from an EMBL/GenBank/DDBJ whole genome shotgun (WGS) entry which is preliminary data.</text>
</comment>